<dbReference type="InterPro" id="IPR042453">
    <property type="entry name" value="WDR53"/>
</dbReference>
<protein>
    <submittedName>
        <fullName evidence="4">Wd40 repeat-containing protein</fullName>
    </submittedName>
</protein>
<dbReference type="PROSITE" id="PS50082">
    <property type="entry name" value="WD_REPEATS_2"/>
    <property type="match status" value="1"/>
</dbReference>
<dbReference type="SUPFAM" id="SSF50978">
    <property type="entry name" value="WD40 repeat-like"/>
    <property type="match status" value="1"/>
</dbReference>
<name>A0A078AEA6_STYLE</name>
<keyword evidence="5" id="KW-1185">Reference proteome</keyword>
<evidence type="ECO:0000256" key="2">
    <source>
        <dbReference type="ARBA" id="ARBA00022737"/>
    </source>
</evidence>
<dbReference type="Gene3D" id="2.130.10.10">
    <property type="entry name" value="YVTN repeat-like/Quinoprotein amine dehydrogenase"/>
    <property type="match status" value="2"/>
</dbReference>
<keyword evidence="2" id="KW-0677">Repeat</keyword>
<evidence type="ECO:0000313" key="5">
    <source>
        <dbReference type="Proteomes" id="UP000039865"/>
    </source>
</evidence>
<evidence type="ECO:0000256" key="1">
    <source>
        <dbReference type="ARBA" id="ARBA00022574"/>
    </source>
</evidence>
<dbReference type="PROSITE" id="PS00678">
    <property type="entry name" value="WD_REPEATS_1"/>
    <property type="match status" value="1"/>
</dbReference>
<gene>
    <name evidence="4" type="primary">Contig10284.g10970</name>
    <name evidence="4" type="ORF">STYLEM_8239</name>
</gene>
<dbReference type="PANTHER" id="PTHR44666">
    <property type="entry name" value="WD REPEAT-CONTAINING PROTEIN 53"/>
    <property type="match status" value="1"/>
</dbReference>
<dbReference type="InterPro" id="IPR001680">
    <property type="entry name" value="WD40_rpt"/>
</dbReference>
<dbReference type="InParanoid" id="A0A078AEA6"/>
<dbReference type="AlphaFoldDB" id="A0A078AEA6"/>
<accession>A0A078AEA6</accession>
<organism evidence="4 5">
    <name type="scientific">Stylonychia lemnae</name>
    <name type="common">Ciliate</name>
    <dbReference type="NCBI Taxonomy" id="5949"/>
    <lineage>
        <taxon>Eukaryota</taxon>
        <taxon>Sar</taxon>
        <taxon>Alveolata</taxon>
        <taxon>Ciliophora</taxon>
        <taxon>Intramacronucleata</taxon>
        <taxon>Spirotrichea</taxon>
        <taxon>Stichotrichia</taxon>
        <taxon>Sporadotrichida</taxon>
        <taxon>Oxytrichidae</taxon>
        <taxon>Stylonychinae</taxon>
        <taxon>Stylonychia</taxon>
    </lineage>
</organism>
<keyword evidence="1 3" id="KW-0853">WD repeat</keyword>
<dbReference type="OrthoDB" id="2161379at2759"/>
<proteinExistence type="predicted"/>
<dbReference type="EMBL" id="CCKQ01007828">
    <property type="protein sequence ID" value="CDW79253.1"/>
    <property type="molecule type" value="Genomic_DNA"/>
</dbReference>
<dbReference type="InterPro" id="IPR015943">
    <property type="entry name" value="WD40/YVTN_repeat-like_dom_sf"/>
</dbReference>
<dbReference type="SMART" id="SM00320">
    <property type="entry name" value="WD40"/>
    <property type="match status" value="3"/>
</dbReference>
<dbReference type="InterPro" id="IPR036322">
    <property type="entry name" value="WD40_repeat_dom_sf"/>
</dbReference>
<dbReference type="PANTHER" id="PTHR44666:SF1">
    <property type="entry name" value="WD REPEAT-CONTAINING PROTEIN 53"/>
    <property type="match status" value="1"/>
</dbReference>
<feature type="repeat" description="WD" evidence="3">
    <location>
        <begin position="64"/>
        <end position="87"/>
    </location>
</feature>
<reference evidence="4 5" key="1">
    <citation type="submission" date="2014-06" db="EMBL/GenBank/DDBJ databases">
        <authorList>
            <person name="Swart Estienne"/>
        </authorList>
    </citation>
    <scope>NUCLEOTIDE SEQUENCE [LARGE SCALE GENOMIC DNA]</scope>
    <source>
        <strain evidence="4 5">130c</strain>
    </source>
</reference>
<dbReference type="Pfam" id="PF00400">
    <property type="entry name" value="WD40"/>
    <property type="match status" value="1"/>
</dbReference>
<dbReference type="InterPro" id="IPR019775">
    <property type="entry name" value="WD40_repeat_CS"/>
</dbReference>
<evidence type="ECO:0000313" key="4">
    <source>
        <dbReference type="EMBL" id="CDW79253.1"/>
    </source>
</evidence>
<dbReference type="Proteomes" id="UP000039865">
    <property type="component" value="Unassembled WGS sequence"/>
</dbReference>
<evidence type="ECO:0000256" key="3">
    <source>
        <dbReference type="PROSITE-ProRule" id="PRU00221"/>
    </source>
</evidence>
<sequence length="371" mass="42239">MEKTKQEDLDFIFSKFSEVVRDKLEGHSDTVNSVDILDPSKSIGKKLNTEQNYLSKQQFHEHGLLLSASADKTMAIWDLRLNKRIMMIQDSSQIVDEIVKAKFMSDSHVICATSNVIGLFDIRKPAIILKKLDLSTLIGEDEVNDIDVNQMDNGVFQVTTCDDLGQVYIHELDLSSEVPGFSLKNTLKSKHTNICFKTKFSKNNPSIVYSAAFDYKLVQWNLKDLSKSSSKSIIDIMKKNFGEDSLHYNPPFIYSMDTYQVRDSEFIVVGLGNGCILRFKKKNLALEEIDADIHRDQISALIIDKVNNILITGSNDLTVGFHRMSDDRLIEQTLLKVEVENKINDMAMNKSFRELYVADLSKTISKFTIRQ</sequence>